<dbReference type="Gene3D" id="1.10.10.10">
    <property type="entry name" value="Winged helix-like DNA-binding domain superfamily/Winged helix DNA-binding domain"/>
    <property type="match status" value="1"/>
</dbReference>
<dbReference type="PANTHER" id="PTHR33164:SF43">
    <property type="entry name" value="HTH-TYPE TRANSCRIPTIONAL REPRESSOR YETL"/>
    <property type="match status" value="1"/>
</dbReference>
<dbReference type="SMART" id="SM00347">
    <property type="entry name" value="HTH_MARR"/>
    <property type="match status" value="1"/>
</dbReference>
<organism evidence="5 6">
    <name type="scientific">Faecalicatena contorta</name>
    <dbReference type="NCBI Taxonomy" id="39482"/>
    <lineage>
        <taxon>Bacteria</taxon>
        <taxon>Bacillati</taxon>
        <taxon>Bacillota</taxon>
        <taxon>Clostridia</taxon>
        <taxon>Lachnospirales</taxon>
        <taxon>Lachnospiraceae</taxon>
        <taxon>Faecalicatena</taxon>
    </lineage>
</organism>
<dbReference type="InterPro" id="IPR000835">
    <property type="entry name" value="HTH_MarR-typ"/>
</dbReference>
<evidence type="ECO:0000259" key="4">
    <source>
        <dbReference type="PROSITE" id="PS50995"/>
    </source>
</evidence>
<sequence length="144" mass="16827">MERRNQPIGFTIKQINNVFEKDLNGKLKTIGITASQCAVLDYLFHTNKEEVNQRDVERHLSLKNPTVTGLLKRLDEKGFILCVPNAADKRRKNIYLTEKAYDIQRRMEADRRKMDREMTRGMTKKEIAALNRGLEKMLYNISDP</sequence>
<name>A0A174ITN3_9FIRM</name>
<dbReference type="PRINTS" id="PR00598">
    <property type="entry name" value="HTHMARR"/>
</dbReference>
<evidence type="ECO:0000256" key="2">
    <source>
        <dbReference type="ARBA" id="ARBA00023125"/>
    </source>
</evidence>
<dbReference type="RefSeq" id="WP_025655297.1">
    <property type="nucleotide sequence ID" value="NZ_BAAACT010000175.1"/>
</dbReference>
<dbReference type="EMBL" id="CYZU01000042">
    <property type="protein sequence ID" value="CUO90723.1"/>
    <property type="molecule type" value="Genomic_DNA"/>
</dbReference>
<feature type="domain" description="HTH marR-type" evidence="4">
    <location>
        <begin position="1"/>
        <end position="139"/>
    </location>
</feature>
<dbReference type="GO" id="GO:0003677">
    <property type="term" value="F:DNA binding"/>
    <property type="evidence" value="ECO:0007669"/>
    <property type="project" value="UniProtKB-KW"/>
</dbReference>
<evidence type="ECO:0000313" key="5">
    <source>
        <dbReference type="EMBL" id="CUO90723.1"/>
    </source>
</evidence>
<dbReference type="InterPro" id="IPR055166">
    <property type="entry name" value="Transc_reg_Sar_Rot_HTH"/>
</dbReference>
<dbReference type="AlphaFoldDB" id="A0A174ITN3"/>
<gene>
    <name evidence="5" type="primary">slyA_2</name>
    <name evidence="5" type="ORF">ERS852491_03685</name>
</gene>
<proteinExistence type="predicted"/>
<keyword evidence="1" id="KW-0805">Transcription regulation</keyword>
<protein>
    <submittedName>
        <fullName evidence="5">Salmolysin</fullName>
    </submittedName>
</protein>
<evidence type="ECO:0000256" key="1">
    <source>
        <dbReference type="ARBA" id="ARBA00023015"/>
    </source>
</evidence>
<dbReference type="InterPro" id="IPR036390">
    <property type="entry name" value="WH_DNA-bd_sf"/>
</dbReference>
<keyword evidence="3" id="KW-0804">Transcription</keyword>
<dbReference type="GO" id="GO:0003700">
    <property type="term" value="F:DNA-binding transcription factor activity"/>
    <property type="evidence" value="ECO:0007669"/>
    <property type="project" value="InterPro"/>
</dbReference>
<dbReference type="InterPro" id="IPR039422">
    <property type="entry name" value="MarR/SlyA-like"/>
</dbReference>
<dbReference type="InterPro" id="IPR036388">
    <property type="entry name" value="WH-like_DNA-bd_sf"/>
</dbReference>
<evidence type="ECO:0000313" key="6">
    <source>
        <dbReference type="Proteomes" id="UP000095544"/>
    </source>
</evidence>
<dbReference type="Pfam" id="PF22381">
    <property type="entry name" value="Staph_reg_Sar_Rot"/>
    <property type="match status" value="1"/>
</dbReference>
<accession>A0A174ITN3</accession>
<dbReference type="PANTHER" id="PTHR33164">
    <property type="entry name" value="TRANSCRIPTIONAL REGULATOR, MARR FAMILY"/>
    <property type="match status" value="1"/>
</dbReference>
<evidence type="ECO:0000256" key="3">
    <source>
        <dbReference type="ARBA" id="ARBA00023163"/>
    </source>
</evidence>
<dbReference type="PROSITE" id="PS50995">
    <property type="entry name" value="HTH_MARR_2"/>
    <property type="match status" value="1"/>
</dbReference>
<dbReference type="Proteomes" id="UP000095544">
    <property type="component" value="Unassembled WGS sequence"/>
</dbReference>
<dbReference type="SUPFAM" id="SSF46785">
    <property type="entry name" value="Winged helix' DNA-binding domain"/>
    <property type="match status" value="1"/>
</dbReference>
<reference evidence="5 6" key="1">
    <citation type="submission" date="2015-09" db="EMBL/GenBank/DDBJ databases">
        <authorList>
            <consortium name="Pathogen Informatics"/>
        </authorList>
    </citation>
    <scope>NUCLEOTIDE SEQUENCE [LARGE SCALE GENOMIC DNA]</scope>
    <source>
        <strain evidence="5 6">2789STDY5834876</strain>
    </source>
</reference>
<keyword evidence="2" id="KW-0238">DNA-binding</keyword>
<dbReference type="GeneID" id="93333327"/>
<dbReference type="GO" id="GO:0006950">
    <property type="term" value="P:response to stress"/>
    <property type="evidence" value="ECO:0007669"/>
    <property type="project" value="TreeGrafter"/>
</dbReference>
<dbReference type="OrthoDB" id="2297442at2"/>
<dbReference type="STRING" id="39482.ERS852491_03685"/>